<dbReference type="GO" id="GO:1990575">
    <property type="term" value="P:mitochondrial L-ornithine transmembrane transport"/>
    <property type="evidence" value="ECO:0007669"/>
    <property type="project" value="TreeGrafter"/>
</dbReference>
<evidence type="ECO:0000256" key="2">
    <source>
        <dbReference type="ARBA" id="ARBA00006375"/>
    </source>
</evidence>
<dbReference type="GO" id="GO:0031966">
    <property type="term" value="C:mitochondrial membrane"/>
    <property type="evidence" value="ECO:0007669"/>
    <property type="project" value="UniProtKB-SubCell"/>
</dbReference>
<dbReference type="GO" id="GO:0000064">
    <property type="term" value="F:L-ornithine transmembrane transporter activity"/>
    <property type="evidence" value="ECO:0007669"/>
    <property type="project" value="TreeGrafter"/>
</dbReference>
<dbReference type="InterPro" id="IPR050567">
    <property type="entry name" value="Mitochondrial_Carrier"/>
</dbReference>
<name>A0A9P6RFJ3_9FUNG</name>
<dbReference type="PANTHER" id="PTHR45624">
    <property type="entry name" value="MITOCHONDRIAL BASIC AMINO ACIDS TRANSPORTER-RELATED"/>
    <property type="match status" value="1"/>
</dbReference>
<dbReference type="AlphaFoldDB" id="A0A9P6RFJ3"/>
<dbReference type="InterPro" id="IPR023395">
    <property type="entry name" value="MCP_dom_sf"/>
</dbReference>
<feature type="non-terminal residue" evidence="11">
    <location>
        <position position="1"/>
    </location>
</feature>
<dbReference type="Proteomes" id="UP000738325">
    <property type="component" value="Unassembled WGS sequence"/>
</dbReference>
<keyword evidence="12" id="KW-1185">Reference proteome</keyword>
<organism evidence="11 12">
    <name type="scientific">Dissophora globulifera</name>
    <dbReference type="NCBI Taxonomy" id="979702"/>
    <lineage>
        <taxon>Eukaryota</taxon>
        <taxon>Fungi</taxon>
        <taxon>Fungi incertae sedis</taxon>
        <taxon>Mucoromycota</taxon>
        <taxon>Mortierellomycotina</taxon>
        <taxon>Mortierellomycetes</taxon>
        <taxon>Mortierellales</taxon>
        <taxon>Mortierellaceae</taxon>
        <taxon>Dissophora</taxon>
    </lineage>
</organism>
<gene>
    <name evidence="11" type="ORF">BGZ99_006835</name>
</gene>
<evidence type="ECO:0000256" key="9">
    <source>
        <dbReference type="PROSITE-ProRule" id="PRU00282"/>
    </source>
</evidence>
<reference evidence="11" key="1">
    <citation type="journal article" date="2020" name="Fungal Divers.">
        <title>Resolving the Mortierellaceae phylogeny through synthesis of multi-gene phylogenetics and phylogenomics.</title>
        <authorList>
            <person name="Vandepol N."/>
            <person name="Liber J."/>
            <person name="Desiro A."/>
            <person name="Na H."/>
            <person name="Kennedy M."/>
            <person name="Barry K."/>
            <person name="Grigoriev I.V."/>
            <person name="Miller A.N."/>
            <person name="O'Donnell K."/>
            <person name="Stajich J.E."/>
            <person name="Bonito G."/>
        </authorList>
    </citation>
    <scope>NUCLEOTIDE SEQUENCE</scope>
    <source>
        <strain evidence="11">REB-010B</strain>
    </source>
</reference>
<comment type="subcellular location">
    <subcellularLocation>
        <location evidence="1">Mitochondrion membrane</location>
        <topology evidence="1">Multi-pass membrane protein</topology>
    </subcellularLocation>
</comment>
<keyword evidence="8 9" id="KW-0472">Membrane</keyword>
<dbReference type="PANTHER" id="PTHR45624:SF31">
    <property type="entry name" value="MITOCHONDRIAL ORNITHINE TRANSPORTER 1"/>
    <property type="match status" value="1"/>
</dbReference>
<keyword evidence="3 10" id="KW-0813">Transport</keyword>
<keyword evidence="7" id="KW-0496">Mitochondrion</keyword>
<evidence type="ECO:0000256" key="7">
    <source>
        <dbReference type="ARBA" id="ARBA00023128"/>
    </source>
</evidence>
<evidence type="ECO:0000256" key="4">
    <source>
        <dbReference type="ARBA" id="ARBA00022692"/>
    </source>
</evidence>
<evidence type="ECO:0000313" key="12">
    <source>
        <dbReference type="Proteomes" id="UP000738325"/>
    </source>
</evidence>
<evidence type="ECO:0000256" key="1">
    <source>
        <dbReference type="ARBA" id="ARBA00004225"/>
    </source>
</evidence>
<dbReference type="EMBL" id="JAAAIP010000474">
    <property type="protein sequence ID" value="KAG0316531.1"/>
    <property type="molecule type" value="Genomic_DNA"/>
</dbReference>
<evidence type="ECO:0000256" key="10">
    <source>
        <dbReference type="RuleBase" id="RU000488"/>
    </source>
</evidence>
<comment type="similarity">
    <text evidence="2 10">Belongs to the mitochondrial carrier (TC 2.A.29) family.</text>
</comment>
<comment type="caution">
    <text evidence="11">The sequence shown here is derived from an EMBL/GenBank/DDBJ whole genome shotgun (WGS) entry which is preliminary data.</text>
</comment>
<accession>A0A9P6RFJ3</accession>
<sequence>GMLENDVLFVGYRCAQDMLHELVATPDDLNTKGAELVPFSVPMLCLSGATSSVFASVVLTPVELVKCKLQVQQIRHLSTKKPANSGSVPKALYSEPLGMIKHIYTQNRVRGFYRGHMPIFLHETGGGAAWFGSYEAIRHLLVQHEQSKAPKDVTVT</sequence>
<dbReference type="PROSITE" id="PS50920">
    <property type="entry name" value="SOLCAR"/>
    <property type="match status" value="1"/>
</dbReference>
<protein>
    <recommendedName>
        <fullName evidence="13">Mitochondrial carrier protein</fullName>
    </recommendedName>
</protein>
<keyword evidence="6" id="KW-1133">Transmembrane helix</keyword>
<keyword evidence="5" id="KW-0677">Repeat</keyword>
<proteinExistence type="inferred from homology"/>
<evidence type="ECO:0000313" key="11">
    <source>
        <dbReference type="EMBL" id="KAG0316531.1"/>
    </source>
</evidence>
<evidence type="ECO:0008006" key="13">
    <source>
        <dbReference type="Google" id="ProtNLM"/>
    </source>
</evidence>
<evidence type="ECO:0000256" key="8">
    <source>
        <dbReference type="ARBA" id="ARBA00023136"/>
    </source>
</evidence>
<evidence type="ECO:0000256" key="6">
    <source>
        <dbReference type="ARBA" id="ARBA00022989"/>
    </source>
</evidence>
<feature type="repeat" description="Solcar" evidence="9">
    <location>
        <begin position="39"/>
        <end position="140"/>
    </location>
</feature>
<dbReference type="OrthoDB" id="2139348at2759"/>
<evidence type="ECO:0000256" key="5">
    <source>
        <dbReference type="ARBA" id="ARBA00022737"/>
    </source>
</evidence>
<keyword evidence="4 9" id="KW-0812">Transmembrane</keyword>
<dbReference type="InterPro" id="IPR018108">
    <property type="entry name" value="MCP_transmembrane"/>
</dbReference>
<evidence type="ECO:0000256" key="3">
    <source>
        <dbReference type="ARBA" id="ARBA00022448"/>
    </source>
</evidence>
<dbReference type="Gene3D" id="1.50.40.10">
    <property type="entry name" value="Mitochondrial carrier domain"/>
    <property type="match status" value="1"/>
</dbReference>
<dbReference type="Pfam" id="PF00153">
    <property type="entry name" value="Mito_carr"/>
    <property type="match status" value="1"/>
</dbReference>
<dbReference type="SUPFAM" id="SSF103506">
    <property type="entry name" value="Mitochondrial carrier"/>
    <property type="match status" value="1"/>
</dbReference>